<organism evidence="1 2">
    <name type="scientific">Brucella thiophenivorans</name>
    <dbReference type="NCBI Taxonomy" id="571255"/>
    <lineage>
        <taxon>Bacteria</taxon>
        <taxon>Pseudomonadati</taxon>
        <taxon>Pseudomonadota</taxon>
        <taxon>Alphaproteobacteria</taxon>
        <taxon>Hyphomicrobiales</taxon>
        <taxon>Brucellaceae</taxon>
        <taxon>Brucella/Ochrobactrum group</taxon>
        <taxon>Brucella</taxon>
    </lineage>
</organism>
<gene>
    <name evidence="1" type="ORF">CEV31_0163</name>
</gene>
<accession>A0A256G6A5</accession>
<dbReference type="AlphaFoldDB" id="A0A256G6A5"/>
<comment type="caution">
    <text evidence="1">The sequence shown here is derived from an EMBL/GenBank/DDBJ whole genome shotgun (WGS) entry which is preliminary data.</text>
</comment>
<dbReference type="Proteomes" id="UP000215590">
    <property type="component" value="Unassembled WGS sequence"/>
</dbReference>
<dbReference type="EMBL" id="NNRJ01000006">
    <property type="protein sequence ID" value="OYR22665.1"/>
    <property type="molecule type" value="Genomic_DNA"/>
</dbReference>
<name>A0A256G6A5_9HYPH</name>
<evidence type="ECO:0000313" key="1">
    <source>
        <dbReference type="EMBL" id="OYR22665.1"/>
    </source>
</evidence>
<evidence type="ECO:0000313" key="2">
    <source>
        <dbReference type="Proteomes" id="UP000215590"/>
    </source>
</evidence>
<sequence length="39" mass="4507">MQSPILLNAGSEKFWPYATCIAMRVQHITYIKMTCLYIA</sequence>
<keyword evidence="2" id="KW-1185">Reference proteome</keyword>
<reference evidence="1 2" key="1">
    <citation type="submission" date="2017-07" db="EMBL/GenBank/DDBJ databases">
        <title>Phylogenetic study on the rhizospheric bacterium Ochrobactrum sp. A44.</title>
        <authorList>
            <person name="Krzyzanowska D.M."/>
            <person name="Ossowicki A."/>
            <person name="Rajewska M."/>
            <person name="Maciag T."/>
            <person name="Kaczynski Z."/>
            <person name="Czerwicka M."/>
            <person name="Jafra S."/>
        </authorList>
    </citation>
    <scope>NUCLEOTIDE SEQUENCE [LARGE SCALE GENOMIC DNA]</scope>
    <source>
        <strain evidence="1 2">DSM 7216</strain>
    </source>
</reference>
<proteinExistence type="predicted"/>
<protein>
    <submittedName>
        <fullName evidence="1">Uncharacterized protein</fullName>
    </submittedName>
</protein>